<dbReference type="SUPFAM" id="SSF63380">
    <property type="entry name" value="Riboflavin synthase domain-like"/>
    <property type="match status" value="1"/>
</dbReference>
<organism evidence="2 3">
    <name type="scientific">Ceratopteris richardii</name>
    <name type="common">Triangle waterfern</name>
    <dbReference type="NCBI Taxonomy" id="49495"/>
    <lineage>
        <taxon>Eukaryota</taxon>
        <taxon>Viridiplantae</taxon>
        <taxon>Streptophyta</taxon>
        <taxon>Embryophyta</taxon>
        <taxon>Tracheophyta</taxon>
        <taxon>Polypodiopsida</taxon>
        <taxon>Polypodiidae</taxon>
        <taxon>Polypodiales</taxon>
        <taxon>Pteridineae</taxon>
        <taxon>Pteridaceae</taxon>
        <taxon>Parkerioideae</taxon>
        <taxon>Ceratopteris</taxon>
    </lineage>
</organism>
<gene>
    <name evidence="2" type="ORF">KP509_08G048700</name>
</gene>
<proteinExistence type="predicted"/>
<dbReference type="PANTHER" id="PTHR47215:SF1">
    <property type="entry name" value="F9L1.8 PROTEIN"/>
    <property type="match status" value="1"/>
</dbReference>
<name>A0A8T2UAA9_CERRI</name>
<protein>
    <recommendedName>
        <fullName evidence="1">FAD-binding FR-type domain-containing protein</fullName>
    </recommendedName>
</protein>
<dbReference type="OrthoDB" id="1856718at2759"/>
<dbReference type="OMA" id="NTARYGK"/>
<dbReference type="InterPro" id="IPR039261">
    <property type="entry name" value="FNR_nucleotide-bd"/>
</dbReference>
<dbReference type="SUPFAM" id="SSF52343">
    <property type="entry name" value="Ferredoxin reductase-like, C-terminal NADP-linked domain"/>
    <property type="match status" value="1"/>
</dbReference>
<accession>A0A8T2UAA9</accession>
<dbReference type="PROSITE" id="PS51384">
    <property type="entry name" value="FAD_FR"/>
    <property type="match status" value="1"/>
</dbReference>
<dbReference type="Proteomes" id="UP000825935">
    <property type="component" value="Chromosome 8"/>
</dbReference>
<dbReference type="InterPro" id="IPR001433">
    <property type="entry name" value="OxRdtase_FAD/NAD-bd"/>
</dbReference>
<evidence type="ECO:0000259" key="1">
    <source>
        <dbReference type="PROSITE" id="PS51384"/>
    </source>
</evidence>
<dbReference type="Gene3D" id="2.40.30.10">
    <property type="entry name" value="Translation factors"/>
    <property type="match status" value="1"/>
</dbReference>
<evidence type="ECO:0000313" key="3">
    <source>
        <dbReference type="Proteomes" id="UP000825935"/>
    </source>
</evidence>
<dbReference type="InterPro" id="IPR017938">
    <property type="entry name" value="Riboflavin_synthase-like_b-brl"/>
</dbReference>
<dbReference type="Gene3D" id="3.40.50.80">
    <property type="entry name" value="Nucleotide-binding domain of ferredoxin-NADP reductase (FNR) module"/>
    <property type="match status" value="1"/>
</dbReference>
<dbReference type="AlphaFoldDB" id="A0A8T2UAA9"/>
<sequence length="318" mass="34691">MALQSSSSLHPTTNKFHVCLPAMAGVATRVAQLVNLKHPSTLRIRQRHSLQQAFQAHSRRSLSLPPKDARAGVAFALDISFVEAPLVKKELAAEQIYSLVLDISSNPSLMKGHTAAGQYVQLRVPGTDAKPAYISIASPPRTATSGSLEFLIKYVEGSTAGYLCNLKKGDKVEVSPVGGSGFPIDRLYPAEDFPTVLIFATGTGISPVRSLIEAGFDAIKRSDVRLYYGTRSLRWMAYQEKFKEWEASGIRVIPVLSQSDGDWEGEAGYVQAAFQKEKGITDPLRTGAILAGQREMMEDVTSHLLAEGVLKEKIIKNF</sequence>
<dbReference type="InterPro" id="IPR017927">
    <property type="entry name" value="FAD-bd_FR_type"/>
</dbReference>
<dbReference type="PRINTS" id="PR00410">
    <property type="entry name" value="PHEHYDRXLASE"/>
</dbReference>
<dbReference type="Pfam" id="PF00175">
    <property type="entry name" value="NAD_binding_1"/>
    <property type="match status" value="1"/>
</dbReference>
<dbReference type="GO" id="GO:0016491">
    <property type="term" value="F:oxidoreductase activity"/>
    <property type="evidence" value="ECO:0007669"/>
    <property type="project" value="InterPro"/>
</dbReference>
<dbReference type="EMBL" id="CM035413">
    <property type="protein sequence ID" value="KAH7431450.1"/>
    <property type="molecule type" value="Genomic_DNA"/>
</dbReference>
<keyword evidence="3" id="KW-1185">Reference proteome</keyword>
<feature type="domain" description="FAD-binding FR-type" evidence="1">
    <location>
        <begin position="79"/>
        <end position="184"/>
    </location>
</feature>
<dbReference type="PANTHER" id="PTHR47215">
    <property type="match status" value="1"/>
</dbReference>
<dbReference type="CDD" id="cd00322">
    <property type="entry name" value="FNR_like"/>
    <property type="match status" value="1"/>
</dbReference>
<evidence type="ECO:0000313" key="2">
    <source>
        <dbReference type="EMBL" id="KAH7431450.1"/>
    </source>
</evidence>
<reference evidence="2" key="1">
    <citation type="submission" date="2021-08" db="EMBL/GenBank/DDBJ databases">
        <title>WGS assembly of Ceratopteris richardii.</title>
        <authorList>
            <person name="Marchant D.B."/>
            <person name="Chen G."/>
            <person name="Jenkins J."/>
            <person name="Shu S."/>
            <person name="Leebens-Mack J."/>
            <person name="Grimwood J."/>
            <person name="Schmutz J."/>
            <person name="Soltis P."/>
            <person name="Soltis D."/>
            <person name="Chen Z.-H."/>
        </authorList>
    </citation>
    <scope>NUCLEOTIDE SEQUENCE</scope>
    <source>
        <strain evidence="2">Whitten #5841</strain>
        <tissue evidence="2">Leaf</tissue>
    </source>
</reference>
<comment type="caution">
    <text evidence="2">The sequence shown here is derived from an EMBL/GenBank/DDBJ whole genome shotgun (WGS) entry which is preliminary data.</text>
</comment>